<accession>A0A8D8W0Q0</accession>
<dbReference type="AlphaFoldDB" id="A0A8D8W0Q0"/>
<reference evidence="1" key="1">
    <citation type="submission" date="2021-05" db="EMBL/GenBank/DDBJ databases">
        <authorList>
            <person name="Alioto T."/>
            <person name="Alioto T."/>
            <person name="Gomez Garrido J."/>
        </authorList>
    </citation>
    <scope>NUCLEOTIDE SEQUENCE</scope>
</reference>
<dbReference type="EMBL" id="HBUF01124204">
    <property type="protein sequence ID" value="CAG6642782.1"/>
    <property type="molecule type" value="Transcribed_RNA"/>
</dbReference>
<evidence type="ECO:0000313" key="1">
    <source>
        <dbReference type="EMBL" id="CAG6642782.1"/>
    </source>
</evidence>
<organism evidence="1">
    <name type="scientific">Cacopsylla melanoneura</name>
    <dbReference type="NCBI Taxonomy" id="428564"/>
    <lineage>
        <taxon>Eukaryota</taxon>
        <taxon>Metazoa</taxon>
        <taxon>Ecdysozoa</taxon>
        <taxon>Arthropoda</taxon>
        <taxon>Hexapoda</taxon>
        <taxon>Insecta</taxon>
        <taxon>Pterygota</taxon>
        <taxon>Neoptera</taxon>
        <taxon>Paraneoptera</taxon>
        <taxon>Hemiptera</taxon>
        <taxon>Sternorrhyncha</taxon>
        <taxon>Psylloidea</taxon>
        <taxon>Psyllidae</taxon>
        <taxon>Psyllinae</taxon>
        <taxon>Cacopsylla</taxon>
    </lineage>
</organism>
<proteinExistence type="predicted"/>
<name>A0A8D8W0Q0_9HEMI</name>
<protein>
    <submittedName>
        <fullName evidence="1">Uncharacterized protein</fullName>
    </submittedName>
</protein>
<sequence length="130" mass="15259">MMFTLFEKQTQSKSIPINKMTNIQYHLKLKNLNVVTIDHAGQFEGFMNPKTVDTNWIRIQTYTYKIAFTKLCRVWHSKCKIVLKSVLNKLIPKMFKMMSIIDKFASPTFYQVIPSRSKNQVIPCRSKNGH</sequence>